<evidence type="ECO:0000313" key="1">
    <source>
        <dbReference type="EMBL" id="GKV41174.1"/>
    </source>
</evidence>
<evidence type="ECO:0000313" key="2">
    <source>
        <dbReference type="Proteomes" id="UP001054252"/>
    </source>
</evidence>
<sequence>MVEEFHFFCGPIKDGNCNSIPRLGYYEMLLWISVNNEEMIGKLCDYSAVDDNEDNLQLKDHGAEKISRLIFSYASCIPNIVVRNLS</sequence>
<organism evidence="1 2">
    <name type="scientific">Rubroshorea leprosula</name>
    <dbReference type="NCBI Taxonomy" id="152421"/>
    <lineage>
        <taxon>Eukaryota</taxon>
        <taxon>Viridiplantae</taxon>
        <taxon>Streptophyta</taxon>
        <taxon>Embryophyta</taxon>
        <taxon>Tracheophyta</taxon>
        <taxon>Spermatophyta</taxon>
        <taxon>Magnoliopsida</taxon>
        <taxon>eudicotyledons</taxon>
        <taxon>Gunneridae</taxon>
        <taxon>Pentapetalae</taxon>
        <taxon>rosids</taxon>
        <taxon>malvids</taxon>
        <taxon>Malvales</taxon>
        <taxon>Dipterocarpaceae</taxon>
        <taxon>Rubroshorea</taxon>
    </lineage>
</organism>
<proteinExistence type="predicted"/>
<reference evidence="1 2" key="1">
    <citation type="journal article" date="2021" name="Commun. Biol.">
        <title>The genome of Shorea leprosula (Dipterocarpaceae) highlights the ecological relevance of drought in aseasonal tropical rainforests.</title>
        <authorList>
            <person name="Ng K.K.S."/>
            <person name="Kobayashi M.J."/>
            <person name="Fawcett J.A."/>
            <person name="Hatakeyama M."/>
            <person name="Paape T."/>
            <person name="Ng C.H."/>
            <person name="Ang C.C."/>
            <person name="Tnah L.H."/>
            <person name="Lee C.T."/>
            <person name="Nishiyama T."/>
            <person name="Sese J."/>
            <person name="O'Brien M.J."/>
            <person name="Copetti D."/>
            <person name="Mohd Noor M.I."/>
            <person name="Ong R.C."/>
            <person name="Putra M."/>
            <person name="Sireger I.Z."/>
            <person name="Indrioko S."/>
            <person name="Kosugi Y."/>
            <person name="Izuno A."/>
            <person name="Isagi Y."/>
            <person name="Lee S.L."/>
            <person name="Shimizu K.K."/>
        </authorList>
    </citation>
    <scope>NUCLEOTIDE SEQUENCE [LARGE SCALE GENOMIC DNA]</scope>
    <source>
        <strain evidence="1">214</strain>
    </source>
</reference>
<protein>
    <submittedName>
        <fullName evidence="1">Uncharacterized protein</fullName>
    </submittedName>
</protein>
<comment type="caution">
    <text evidence="1">The sequence shown here is derived from an EMBL/GenBank/DDBJ whole genome shotgun (WGS) entry which is preliminary data.</text>
</comment>
<gene>
    <name evidence="1" type="ORF">SLEP1_g48742</name>
</gene>
<name>A0AAV5LVQ0_9ROSI</name>
<dbReference type="PANTHER" id="PTHR47262:SF1">
    <property type="entry name" value="OS02G0132600 PROTEIN"/>
    <property type="match status" value="1"/>
</dbReference>
<accession>A0AAV5LVQ0</accession>
<keyword evidence="2" id="KW-1185">Reference proteome</keyword>
<dbReference type="PANTHER" id="PTHR47262">
    <property type="entry name" value="OS02G0132600 PROTEIN"/>
    <property type="match status" value="1"/>
</dbReference>
<dbReference type="EMBL" id="BPVZ01000147">
    <property type="protein sequence ID" value="GKV41174.1"/>
    <property type="molecule type" value="Genomic_DNA"/>
</dbReference>
<dbReference type="AlphaFoldDB" id="A0AAV5LVQ0"/>
<dbReference type="Proteomes" id="UP001054252">
    <property type="component" value="Unassembled WGS sequence"/>
</dbReference>